<dbReference type="InterPro" id="IPR011625">
    <property type="entry name" value="A2M_N_BRD"/>
</dbReference>
<protein>
    <recommendedName>
        <fullName evidence="8">Alpha-2-macroglobulin</fullName>
    </recommendedName>
</protein>
<evidence type="ECO:0000256" key="3">
    <source>
        <dbReference type="SAM" id="SignalP"/>
    </source>
</evidence>
<dbReference type="GO" id="GO:0004866">
    <property type="term" value="F:endopeptidase inhibitor activity"/>
    <property type="evidence" value="ECO:0007669"/>
    <property type="project" value="InterPro"/>
</dbReference>
<dbReference type="InterPro" id="IPR008930">
    <property type="entry name" value="Terpenoid_cyclase/PrenylTrfase"/>
</dbReference>
<feature type="chain" id="PRO_5001799928" description="Alpha-2-macroglobulin" evidence="3">
    <location>
        <begin position="26"/>
        <end position="1807"/>
    </location>
</feature>
<feature type="signal peptide" evidence="3">
    <location>
        <begin position="1"/>
        <end position="25"/>
    </location>
</feature>
<evidence type="ECO:0000256" key="1">
    <source>
        <dbReference type="ARBA" id="ARBA00010556"/>
    </source>
</evidence>
<sequence length="1807" mass="196557">MFHPARLAVVLLLALGLLAPGPAQAAAVPTPTVPQAEQSSFDAANRYLAEQSLARACDAFKDFLRKHPSSALTQEAKVKGARACWLAGKDGSAAQQTLRAEGDSTGPVDLPRAFANATLVERGDTWMPNGKGNRVLVALDQLEAVARGSGGRWAKEARAIFFRMALQQMEQQLYNTKSIEGICDRVLSMEPSANDRAHALFLRARSWHATGDKERLARADRELLELGKGQTEFADDALFLLAQRKESTQEYPAALDLYAQIRSRFNGTTSNVFDQARERSENIRRPQLSVSTQYIEQPGVKPSLRISFRNIEEVTLTLHRADPLQQSAEKIFASEPMGAPGEVVKRWTRKLTAPAPYAPASLEEPIEVPGPGTWIVEAKDGEQRASDWLLVTPLALVLKTAPTEAAVFVADATTGEATPNAEVVVFVSSYDNQTRHTQFQGRTDETGLARIPLKHRGQLSAISAWARSGANAAFARGWASGYSTNEQRDWLAYVLPDRPLYKPGETVGAKLFLRSRATGASTPVAGKAVRVRVYDAQSREVLSKELTTSAFGTASFELPLKKDATLGQWRFYVESAAGDSLSFQQSNSVFRVEEFKPPEFQVSVEPVGSPAPDQPIKVKISASRYSGGPVAHATGRAIVTEQGYAHVWERWEDDVEVTWGGWDSGDYDEAPSYRHRRPWRPTYQQTTLTFKTGADGSAELELPKPQNPGDRSYQVQVFITDASRREVTGSGSINVSSTPVFVDARSDRLLYKPGESIKVKLRAEDANGHPQSPSVEVRLLRIEKEGGLSRILTRTVQLASGRGEAVLDGDAVGAARIEVRRAGAPDTDPPYTSTDVWLTSDVKPLTPPNLGFALLTDRAPLAVGGTVRALVVSPTSGGHVLFTVEGHGLHAAKALPLTGRARFVELPLTAAMTPNAWLQVSRFEQRNFLQQQAMVKVSGTDNALQVNVSHASEVVEPGDPQKARIDVKGAQGEVELMVSSVDEALFAIEPDRGDLLAHFGRRPQQQWVTTAYTQNQRSFRRVGDKAQQPPPESAPRDEDDRAEEKAFAPAPSAAPITQEARRTADMLGSAGPAKEASKAKRELGRDKDSEGLAAKPSAPGGGGGEDPVRVRTNFSSSAGWFAQVPLSGPRKELELRVPDSLTRFRTLVVAMSTGEQMGMGKASFRTEKPLMVRLQAPRFFTERDEVTLSALVSSQLKAATTVRVSLDAPGFEPLDPTQRTVEVPAGGDARVDVRYRVVKPGEVKIQAIARGGGAKDAMELTLPVVVHGSAQRAAFSGRLSDSVELQMKLPEQRNASATRFELTVSPTLVSVMMDALPYLAQYPYGCVEQTLSRFVPAAIAAKTARELGLPSSRVPADLDDMVDAGLKRLYGFQHGDGGWGWWQSDATNRWMTAYVIYGLSLGKAAGLQVDPNVVARGREYLKDHLGAALRDPDEHTWMVFALASTGGAPKAALDKAFSRRSSLSKRSRALLALALLASNDKRARIAVENLDDILQAAKDRQDASVGEANDAWQTSEAIEATAYTLMALYRYDPNSPWVKPLTDFLVLRRNGGKWRTTRDTAFSLYALSELAVREKAAQSSGTFIVEVNGREASRIRFGSGGLDLSGPVVLSDAAFQPGMNTVTLKRDGAPVTGYYAATFDVYNRDENVKGVGGDVKVARTYTLLGKPAAPSERVSAGAEYGMPVESGIRVRVDLEVKANKAMEFLMIEDLKAAGFEAVAQKSGPEVCEYRCAHVELRSDRVAFFLSQIPVGVTKLSYELRAEVPGRFHALPARVEAMYAPELRATSDEMRLEVRDAPEPTEKGVAQE</sequence>
<dbReference type="SMART" id="SM01360">
    <property type="entry name" value="A2M"/>
    <property type="match status" value="1"/>
</dbReference>
<organism evidence="6 7">
    <name type="scientific">Hyalangium minutum</name>
    <dbReference type="NCBI Taxonomy" id="394096"/>
    <lineage>
        <taxon>Bacteria</taxon>
        <taxon>Pseudomonadati</taxon>
        <taxon>Myxococcota</taxon>
        <taxon>Myxococcia</taxon>
        <taxon>Myxococcales</taxon>
        <taxon>Cystobacterineae</taxon>
        <taxon>Archangiaceae</taxon>
        <taxon>Hyalangium</taxon>
    </lineage>
</organism>
<feature type="domain" description="Alpha-2-macroglobulin bait region" evidence="4">
    <location>
        <begin position="852"/>
        <end position="988"/>
    </location>
</feature>
<gene>
    <name evidence="6" type="ORF">DB31_5520</name>
</gene>
<keyword evidence="3" id="KW-0732">Signal</keyword>
<feature type="domain" description="Alpha-2-macroglobulin" evidence="5">
    <location>
        <begin position="1117"/>
        <end position="1206"/>
    </location>
</feature>
<dbReference type="PANTHER" id="PTHR40094:SF1">
    <property type="entry name" value="UBIQUITIN DOMAIN-CONTAINING PROTEIN"/>
    <property type="match status" value="1"/>
</dbReference>
<dbReference type="Gene3D" id="1.25.40.10">
    <property type="entry name" value="Tetratricopeptide repeat domain"/>
    <property type="match status" value="1"/>
</dbReference>
<evidence type="ECO:0000259" key="5">
    <source>
        <dbReference type="SMART" id="SM01360"/>
    </source>
</evidence>
<dbReference type="Pfam" id="PF01835">
    <property type="entry name" value="MG2"/>
    <property type="match status" value="1"/>
</dbReference>
<reference evidence="6 7" key="1">
    <citation type="submission" date="2014-04" db="EMBL/GenBank/DDBJ databases">
        <title>Genome assembly of Hyalangium minutum DSM 14724.</title>
        <authorList>
            <person name="Sharma G."/>
            <person name="Subramanian S."/>
        </authorList>
    </citation>
    <scope>NUCLEOTIDE SEQUENCE [LARGE SCALE GENOMIC DNA]</scope>
    <source>
        <strain evidence="6 7">DSM 14724</strain>
    </source>
</reference>
<dbReference type="InterPro" id="IPR051802">
    <property type="entry name" value="YfhM-like"/>
</dbReference>
<evidence type="ECO:0000313" key="7">
    <source>
        <dbReference type="Proteomes" id="UP000028725"/>
    </source>
</evidence>
<dbReference type="STRING" id="394096.DB31_5520"/>
<dbReference type="InterPro" id="IPR002890">
    <property type="entry name" value="MG2"/>
</dbReference>
<evidence type="ECO:0008006" key="8">
    <source>
        <dbReference type="Google" id="ProtNLM"/>
    </source>
</evidence>
<dbReference type="GO" id="GO:0005615">
    <property type="term" value="C:extracellular space"/>
    <property type="evidence" value="ECO:0007669"/>
    <property type="project" value="InterPro"/>
</dbReference>
<dbReference type="RefSeq" id="WP_169787026.1">
    <property type="nucleotide sequence ID" value="NZ_JMCB01000003.1"/>
</dbReference>
<dbReference type="Proteomes" id="UP000028725">
    <property type="component" value="Unassembled WGS sequence"/>
</dbReference>
<accession>A0A085WS15</accession>
<dbReference type="PANTHER" id="PTHR40094">
    <property type="entry name" value="ALPHA-2-MACROGLOBULIN HOMOLOG"/>
    <property type="match status" value="1"/>
</dbReference>
<dbReference type="InterPro" id="IPR041246">
    <property type="entry name" value="Bact_MG10"/>
</dbReference>
<dbReference type="SUPFAM" id="SSF48239">
    <property type="entry name" value="Terpenoid cyclases/Protein prenyltransferases"/>
    <property type="match status" value="1"/>
</dbReference>
<dbReference type="Gene3D" id="2.60.40.1930">
    <property type="match status" value="1"/>
</dbReference>
<dbReference type="Gene3D" id="1.50.10.20">
    <property type="match status" value="1"/>
</dbReference>
<evidence type="ECO:0000256" key="2">
    <source>
        <dbReference type="SAM" id="MobiDB-lite"/>
    </source>
</evidence>
<evidence type="ECO:0000313" key="6">
    <source>
        <dbReference type="EMBL" id="KFE70478.1"/>
    </source>
</evidence>
<comment type="caution">
    <text evidence="6">The sequence shown here is derived from an EMBL/GenBank/DDBJ whole genome shotgun (WGS) entry which is preliminary data.</text>
</comment>
<dbReference type="Pfam" id="PF00207">
    <property type="entry name" value="A2M"/>
    <property type="match status" value="1"/>
</dbReference>
<dbReference type="SMART" id="SM01419">
    <property type="entry name" value="Thiol-ester_cl"/>
    <property type="match status" value="1"/>
</dbReference>
<dbReference type="InterPro" id="IPR011990">
    <property type="entry name" value="TPR-like_helical_dom_sf"/>
</dbReference>
<proteinExistence type="inferred from homology"/>
<dbReference type="InterPro" id="IPR001599">
    <property type="entry name" value="Macroglobln_a2"/>
</dbReference>
<dbReference type="InterPro" id="IPR011626">
    <property type="entry name" value="Alpha-macroglobulin_TED"/>
</dbReference>
<keyword evidence="7" id="KW-1185">Reference proteome</keyword>
<name>A0A085WS15_9BACT</name>
<dbReference type="Pfam" id="PF07678">
    <property type="entry name" value="TED_complement"/>
    <property type="match status" value="1"/>
</dbReference>
<feature type="compositionally biased region" description="Basic and acidic residues" evidence="2">
    <location>
        <begin position="1034"/>
        <end position="1046"/>
    </location>
</feature>
<comment type="similarity">
    <text evidence="1">Belongs to the protease inhibitor I39 (alpha-2-macroglobulin) family. Bacterial alpha-2-macroglobulin subfamily.</text>
</comment>
<dbReference type="InterPro" id="IPR047565">
    <property type="entry name" value="Alpha-macroglob_thiol-ester_cl"/>
</dbReference>
<dbReference type="EMBL" id="JMCB01000003">
    <property type="protein sequence ID" value="KFE70478.1"/>
    <property type="molecule type" value="Genomic_DNA"/>
</dbReference>
<evidence type="ECO:0000259" key="4">
    <source>
        <dbReference type="SMART" id="SM01359"/>
    </source>
</evidence>
<dbReference type="SMART" id="SM01359">
    <property type="entry name" value="A2M_N_2"/>
    <property type="match status" value="1"/>
</dbReference>
<dbReference type="Pfam" id="PF17973">
    <property type="entry name" value="bMG10"/>
    <property type="match status" value="1"/>
</dbReference>
<feature type="compositionally biased region" description="Basic and acidic residues" evidence="2">
    <location>
        <begin position="1075"/>
        <end position="1090"/>
    </location>
</feature>
<dbReference type="CDD" id="cd02891">
    <property type="entry name" value="A2M_like"/>
    <property type="match status" value="1"/>
</dbReference>
<dbReference type="PATRIC" id="fig|394096.3.peg.2000"/>
<feature type="region of interest" description="Disordered" evidence="2">
    <location>
        <begin position="1014"/>
        <end position="1111"/>
    </location>
</feature>